<dbReference type="AlphaFoldDB" id="A0A812SQF7"/>
<dbReference type="InterPro" id="IPR029071">
    <property type="entry name" value="Ubiquitin-like_domsf"/>
</dbReference>
<accession>A0A812SQF7</accession>
<dbReference type="CDD" id="cd17039">
    <property type="entry name" value="Ubl_ubiquitin_like"/>
    <property type="match status" value="1"/>
</dbReference>
<comment type="caution">
    <text evidence="3">The sequence shown here is derived from an EMBL/GenBank/DDBJ whole genome shotgun (WGS) entry which is preliminary data.</text>
</comment>
<sequence length="137" mass="14631">MSFMDTSLQAPVLAKADADGAASADTSPASGSDDSITVHLLYASGRSIPLPVQISNTIRDVKHQIRKTYEHEDAPPGYSDGSVLKLILSSVELEDARTMADHGIKDGETLTIVVQPPKPPQTKSRLKKTLGSVRHNA</sequence>
<dbReference type="SUPFAM" id="SSF54236">
    <property type="entry name" value="Ubiquitin-like"/>
    <property type="match status" value="1"/>
</dbReference>
<evidence type="ECO:0000313" key="4">
    <source>
        <dbReference type="Proteomes" id="UP000604046"/>
    </source>
</evidence>
<dbReference type="InterPro" id="IPR000626">
    <property type="entry name" value="Ubiquitin-like_dom"/>
</dbReference>
<reference evidence="3" key="1">
    <citation type="submission" date="2021-02" db="EMBL/GenBank/DDBJ databases">
        <authorList>
            <person name="Dougan E. K."/>
            <person name="Rhodes N."/>
            <person name="Thang M."/>
            <person name="Chan C."/>
        </authorList>
    </citation>
    <scope>NUCLEOTIDE SEQUENCE</scope>
</reference>
<protein>
    <submittedName>
        <fullName evidence="3">Snaclec 4 protein</fullName>
    </submittedName>
</protein>
<evidence type="ECO:0000313" key="3">
    <source>
        <dbReference type="EMBL" id="CAE7497533.1"/>
    </source>
</evidence>
<name>A0A812SQF7_9DINO</name>
<dbReference type="SMART" id="SM00213">
    <property type="entry name" value="UBQ"/>
    <property type="match status" value="1"/>
</dbReference>
<evidence type="ECO:0000259" key="2">
    <source>
        <dbReference type="PROSITE" id="PS50053"/>
    </source>
</evidence>
<dbReference type="EMBL" id="CAJNDS010002494">
    <property type="protein sequence ID" value="CAE7497533.1"/>
    <property type="molecule type" value="Genomic_DNA"/>
</dbReference>
<dbReference type="Proteomes" id="UP000604046">
    <property type="component" value="Unassembled WGS sequence"/>
</dbReference>
<dbReference type="Pfam" id="PF00240">
    <property type="entry name" value="ubiquitin"/>
    <property type="match status" value="1"/>
</dbReference>
<proteinExistence type="predicted"/>
<organism evidence="3 4">
    <name type="scientific">Symbiodinium natans</name>
    <dbReference type="NCBI Taxonomy" id="878477"/>
    <lineage>
        <taxon>Eukaryota</taxon>
        <taxon>Sar</taxon>
        <taxon>Alveolata</taxon>
        <taxon>Dinophyceae</taxon>
        <taxon>Suessiales</taxon>
        <taxon>Symbiodiniaceae</taxon>
        <taxon>Symbiodinium</taxon>
    </lineage>
</organism>
<dbReference type="Gene3D" id="3.10.20.90">
    <property type="entry name" value="Phosphatidylinositol 3-kinase Catalytic Subunit, Chain A, domain 1"/>
    <property type="match status" value="1"/>
</dbReference>
<feature type="domain" description="Ubiquitin-like" evidence="2">
    <location>
        <begin position="36"/>
        <end position="119"/>
    </location>
</feature>
<gene>
    <name evidence="3" type="primary">Snaclec 4</name>
    <name evidence="3" type="ORF">SNAT2548_LOCUS27867</name>
</gene>
<keyword evidence="4" id="KW-1185">Reference proteome</keyword>
<dbReference type="PROSITE" id="PS50053">
    <property type="entry name" value="UBIQUITIN_2"/>
    <property type="match status" value="1"/>
</dbReference>
<evidence type="ECO:0000256" key="1">
    <source>
        <dbReference type="SAM" id="MobiDB-lite"/>
    </source>
</evidence>
<feature type="region of interest" description="Disordered" evidence="1">
    <location>
        <begin position="115"/>
        <end position="137"/>
    </location>
</feature>
<dbReference type="OrthoDB" id="540503at2759"/>